<keyword evidence="1" id="KW-0472">Membrane</keyword>
<dbReference type="PANTHER" id="PTHR34821:SF2">
    <property type="entry name" value="INNER MEMBRANE PROTEIN YDCZ"/>
    <property type="match status" value="1"/>
</dbReference>
<feature type="transmembrane region" description="Helical" evidence="1">
    <location>
        <begin position="124"/>
        <end position="139"/>
    </location>
</feature>
<feature type="transmembrane region" description="Helical" evidence="1">
    <location>
        <begin position="92"/>
        <end position="112"/>
    </location>
</feature>
<accession>A0A1S8TW92</accession>
<evidence type="ECO:0000256" key="1">
    <source>
        <dbReference type="SAM" id="Phobius"/>
    </source>
</evidence>
<dbReference type="Proteomes" id="UP000190890">
    <property type="component" value="Unassembled WGS sequence"/>
</dbReference>
<keyword evidence="1" id="KW-0812">Transmembrane</keyword>
<evidence type="ECO:0000313" key="3">
    <source>
        <dbReference type="Proteomes" id="UP000190890"/>
    </source>
</evidence>
<comment type="caution">
    <text evidence="2">The sequence shown here is derived from an EMBL/GenBank/DDBJ whole genome shotgun (WGS) entry which is preliminary data.</text>
</comment>
<feature type="transmembrane region" description="Helical" evidence="1">
    <location>
        <begin position="63"/>
        <end position="86"/>
    </location>
</feature>
<proteinExistence type="predicted"/>
<name>A0A1S8TW92_9CLOT</name>
<dbReference type="AlphaFoldDB" id="A0A1S8TW92"/>
<sequence length="140" mass="15371">MYNFLSLLIGALVAIMVAFNGELSNKLGNYPALVIIHFVGFIIILGIMLYKKIKISLKNSLPLYLYSAGAISVFTVMFNNLSYAALGVSLPVALGLLGQLITSLAFDHYGFLNMKKIKFDNKKFIGLTIIIIGISIMTFL</sequence>
<protein>
    <recommendedName>
        <fullName evidence="4">EamA-like transporter family protein</fullName>
    </recommendedName>
</protein>
<reference evidence="2 3" key="1">
    <citation type="submission" date="2016-05" db="EMBL/GenBank/DDBJ databases">
        <title>Microbial solvent formation.</title>
        <authorList>
            <person name="Poehlein A."/>
            <person name="Montoya Solano J.D."/>
            <person name="Flitsch S."/>
            <person name="Krabben P."/>
            <person name="Duerre P."/>
            <person name="Daniel R."/>
        </authorList>
    </citation>
    <scope>NUCLEOTIDE SEQUENCE [LARGE SCALE GENOMIC DNA]</scope>
    <source>
        <strain evidence="2 3">DSM 2619</strain>
    </source>
</reference>
<dbReference type="EMBL" id="LZZM01000036">
    <property type="protein sequence ID" value="OOM81988.1"/>
    <property type="molecule type" value="Genomic_DNA"/>
</dbReference>
<organism evidence="2 3">
    <name type="scientific">Clostridium puniceum</name>
    <dbReference type="NCBI Taxonomy" id="29367"/>
    <lineage>
        <taxon>Bacteria</taxon>
        <taxon>Bacillati</taxon>
        <taxon>Bacillota</taxon>
        <taxon>Clostridia</taxon>
        <taxon>Eubacteriales</taxon>
        <taxon>Clostridiaceae</taxon>
        <taxon>Clostridium</taxon>
    </lineage>
</organism>
<dbReference type="OrthoDB" id="7864805at2"/>
<dbReference type="InterPro" id="IPR006750">
    <property type="entry name" value="YdcZ"/>
</dbReference>
<dbReference type="Pfam" id="PF04657">
    <property type="entry name" value="DMT_YdcZ"/>
    <property type="match status" value="1"/>
</dbReference>
<evidence type="ECO:0000313" key="2">
    <source>
        <dbReference type="EMBL" id="OOM81988.1"/>
    </source>
</evidence>
<dbReference type="GO" id="GO:0005886">
    <property type="term" value="C:plasma membrane"/>
    <property type="evidence" value="ECO:0007669"/>
    <property type="project" value="TreeGrafter"/>
</dbReference>
<gene>
    <name evidence="2" type="ORF">CLPUN_06520</name>
</gene>
<keyword evidence="1" id="KW-1133">Transmembrane helix</keyword>
<feature type="transmembrane region" description="Helical" evidence="1">
    <location>
        <begin position="30"/>
        <end position="51"/>
    </location>
</feature>
<dbReference type="RefSeq" id="WP_077845947.1">
    <property type="nucleotide sequence ID" value="NZ_LZZM01000036.1"/>
</dbReference>
<evidence type="ECO:0008006" key="4">
    <source>
        <dbReference type="Google" id="ProtNLM"/>
    </source>
</evidence>
<keyword evidence="3" id="KW-1185">Reference proteome</keyword>
<dbReference type="PANTHER" id="PTHR34821">
    <property type="entry name" value="INNER MEMBRANE PROTEIN YDCZ"/>
    <property type="match status" value="1"/>
</dbReference>
<dbReference type="STRING" id="29367.CLPUN_06520"/>